<dbReference type="RefSeq" id="WP_307905098.1">
    <property type="nucleotide sequence ID" value="NZ_AP027059.1"/>
</dbReference>
<dbReference type="AlphaFoldDB" id="A0AAU9D6J5"/>
<keyword evidence="6 17" id="KW-0547">Nucleotide-binding</keyword>
<feature type="binding site" evidence="18">
    <location>
        <begin position="58"/>
        <end position="62"/>
    </location>
    <ligand>
        <name>(6S)-NADPHX</name>
        <dbReference type="ChEBI" id="CHEBI:64076"/>
    </ligand>
</feature>
<keyword evidence="5 18" id="KW-0479">Metal-binding</keyword>
<comment type="catalytic activity">
    <reaction evidence="1 18 19">
        <text>(6R)-NADHX = (6S)-NADHX</text>
        <dbReference type="Rhea" id="RHEA:32215"/>
        <dbReference type="ChEBI" id="CHEBI:64074"/>
        <dbReference type="ChEBI" id="CHEBI:64075"/>
        <dbReference type="EC" id="5.1.99.6"/>
    </reaction>
</comment>
<comment type="caution">
    <text evidence="18">Lacks conserved residue(s) required for the propagation of feature annotation.</text>
</comment>
<dbReference type="EC" id="4.2.1.136" evidence="19"/>
<evidence type="ECO:0000313" key="23">
    <source>
        <dbReference type="Proteomes" id="UP001321582"/>
    </source>
</evidence>
<evidence type="ECO:0000256" key="7">
    <source>
        <dbReference type="ARBA" id="ARBA00022840"/>
    </source>
</evidence>
<dbReference type="CDD" id="cd01171">
    <property type="entry name" value="YXKO-related"/>
    <property type="match status" value="1"/>
</dbReference>
<evidence type="ECO:0000256" key="14">
    <source>
        <dbReference type="ARBA" id="ARBA00025153"/>
    </source>
</evidence>
<dbReference type="InterPro" id="IPR036652">
    <property type="entry name" value="YjeF_N_dom_sf"/>
</dbReference>
<evidence type="ECO:0000256" key="1">
    <source>
        <dbReference type="ARBA" id="ARBA00000013"/>
    </source>
</evidence>
<comment type="cofactor">
    <cofactor evidence="17">
        <name>Mg(2+)</name>
        <dbReference type="ChEBI" id="CHEBI:18420"/>
    </cofactor>
</comment>
<dbReference type="GO" id="GO:0005524">
    <property type="term" value="F:ATP binding"/>
    <property type="evidence" value="ECO:0007669"/>
    <property type="project" value="UniProtKB-UniRule"/>
</dbReference>
<evidence type="ECO:0000259" key="20">
    <source>
        <dbReference type="PROSITE" id="PS51383"/>
    </source>
</evidence>
<feature type="binding site" evidence="17">
    <location>
        <begin position="419"/>
        <end position="423"/>
    </location>
    <ligand>
        <name>AMP</name>
        <dbReference type="ChEBI" id="CHEBI:456215"/>
    </ligand>
</feature>
<comment type="similarity">
    <text evidence="18">Belongs to the NnrE/AIBP family.</text>
</comment>
<evidence type="ECO:0000256" key="18">
    <source>
        <dbReference type="HAMAP-Rule" id="MF_01966"/>
    </source>
</evidence>
<keyword evidence="7 17" id="KW-0067">ATP-binding</keyword>
<dbReference type="Gene3D" id="3.40.1190.20">
    <property type="match status" value="1"/>
</dbReference>
<dbReference type="InterPro" id="IPR030677">
    <property type="entry name" value="Nnr"/>
</dbReference>
<comment type="similarity">
    <text evidence="4 19">In the C-terminal section; belongs to the NnrD/CARKD family.</text>
</comment>
<dbReference type="KEGG" id="haby:HLVA_07320"/>
<keyword evidence="12 17" id="KW-0456">Lyase</keyword>
<feature type="binding site" evidence="17">
    <location>
        <position position="336"/>
    </location>
    <ligand>
        <name>(6S)-NADPHX</name>
        <dbReference type="ChEBI" id="CHEBI:64076"/>
    </ligand>
</feature>
<dbReference type="PANTHER" id="PTHR12592:SF0">
    <property type="entry name" value="ATP-DEPENDENT (S)-NAD(P)H-HYDRATE DEHYDRATASE"/>
    <property type="match status" value="1"/>
</dbReference>
<dbReference type="GO" id="GO:0046496">
    <property type="term" value="P:nicotinamide nucleotide metabolic process"/>
    <property type="evidence" value="ECO:0007669"/>
    <property type="project" value="UniProtKB-UniRule"/>
</dbReference>
<dbReference type="PIRSF" id="PIRSF017184">
    <property type="entry name" value="Nnr"/>
    <property type="match status" value="1"/>
</dbReference>
<evidence type="ECO:0000256" key="10">
    <source>
        <dbReference type="ARBA" id="ARBA00023027"/>
    </source>
</evidence>
<organism evidence="22 23">
    <name type="scientific">Haliovirga abyssi</name>
    <dbReference type="NCBI Taxonomy" id="2996794"/>
    <lineage>
        <taxon>Bacteria</taxon>
        <taxon>Fusobacteriati</taxon>
        <taxon>Fusobacteriota</taxon>
        <taxon>Fusobacteriia</taxon>
        <taxon>Fusobacteriales</taxon>
        <taxon>Haliovirgaceae</taxon>
        <taxon>Haliovirga</taxon>
    </lineage>
</organism>
<evidence type="ECO:0000256" key="19">
    <source>
        <dbReference type="PIRNR" id="PIRNR017184"/>
    </source>
</evidence>
<dbReference type="PROSITE" id="PS51385">
    <property type="entry name" value="YJEF_N"/>
    <property type="match status" value="1"/>
</dbReference>
<feature type="domain" description="YjeF C-terminal" evidence="20">
    <location>
        <begin position="228"/>
        <end position="507"/>
    </location>
</feature>
<dbReference type="PROSITE" id="PS51383">
    <property type="entry name" value="YJEF_C_3"/>
    <property type="match status" value="1"/>
</dbReference>
<evidence type="ECO:0000256" key="9">
    <source>
        <dbReference type="ARBA" id="ARBA00022958"/>
    </source>
</evidence>
<keyword evidence="13" id="KW-0511">Multifunctional enzyme</keyword>
<evidence type="ECO:0000256" key="12">
    <source>
        <dbReference type="ARBA" id="ARBA00023239"/>
    </source>
</evidence>
<feature type="domain" description="YjeF N-terminal" evidence="21">
    <location>
        <begin position="9"/>
        <end position="218"/>
    </location>
</feature>
<keyword evidence="10 17" id="KW-0520">NAD</keyword>
<dbReference type="SUPFAM" id="SSF64153">
    <property type="entry name" value="YjeF N-terminal domain-like"/>
    <property type="match status" value="1"/>
</dbReference>
<dbReference type="GO" id="GO:0046872">
    <property type="term" value="F:metal ion binding"/>
    <property type="evidence" value="ECO:0007669"/>
    <property type="project" value="UniProtKB-UniRule"/>
</dbReference>
<evidence type="ECO:0000313" key="22">
    <source>
        <dbReference type="EMBL" id="BDU50163.1"/>
    </source>
</evidence>
<name>A0AAU9D6J5_9FUSO</name>
<evidence type="ECO:0000256" key="3">
    <source>
        <dbReference type="ARBA" id="ARBA00006001"/>
    </source>
</evidence>
<comment type="function">
    <text evidence="18">Catalyzes the epimerization of the S- and R-forms of NAD(P)HX, a damaged form of NAD(P)H that is a result of enzymatic or heat-dependent hydration. This is a prerequisite for the S-specific NAD(P)H-hydrate dehydratase to allow the repair of both epimers of NAD(P)HX.</text>
</comment>
<gene>
    <name evidence="22" type="primary">nnr</name>
    <name evidence="17" type="synonym">nnrD</name>
    <name evidence="18" type="synonym">nnrE</name>
    <name evidence="22" type="ORF">HLVA_07320</name>
</gene>
<comment type="function">
    <text evidence="17">Catalyzes the dehydration of the S-form of NAD(P)HX at the expense of ADP, which is converted to AMP. Together with NAD(P)HX epimerase, which catalyzes the epimerization of the S- and R-forms, the enzyme allows the repair of both epimers of NAD(P)HX, a damaged form of NAD(P)H that is a result of enzymatic or heat-dependent hydration.</text>
</comment>
<comment type="cofactor">
    <cofactor evidence="18 19">
        <name>K(+)</name>
        <dbReference type="ChEBI" id="CHEBI:29103"/>
    </cofactor>
    <text evidence="18 19">Binds 1 potassium ion per subunit.</text>
</comment>
<dbReference type="EMBL" id="AP027059">
    <property type="protein sequence ID" value="BDU50163.1"/>
    <property type="molecule type" value="Genomic_DNA"/>
</dbReference>
<dbReference type="HAMAP" id="MF_01965">
    <property type="entry name" value="NADHX_dehydratase"/>
    <property type="match status" value="1"/>
</dbReference>
<evidence type="ECO:0000259" key="21">
    <source>
        <dbReference type="PROSITE" id="PS51385"/>
    </source>
</evidence>
<dbReference type="PROSITE" id="PS01050">
    <property type="entry name" value="YJEF_C_2"/>
    <property type="match status" value="1"/>
</dbReference>
<keyword evidence="8 17" id="KW-0521">NADP</keyword>
<comment type="catalytic activity">
    <reaction evidence="2 18 19">
        <text>(6R)-NADPHX = (6S)-NADPHX</text>
        <dbReference type="Rhea" id="RHEA:32227"/>
        <dbReference type="ChEBI" id="CHEBI:64076"/>
        <dbReference type="ChEBI" id="CHEBI:64077"/>
        <dbReference type="EC" id="5.1.99.6"/>
    </reaction>
</comment>
<comment type="similarity">
    <text evidence="3 19">In the N-terminal section; belongs to the NnrE/AIBP family.</text>
</comment>
<dbReference type="EC" id="5.1.99.6" evidence="19"/>
<sequence length="509" mass="56386">MKIYSSDQMKNIDFETIKKYIPGNILMEHAGIETVRIIEKKIQNLSEKKVIVLAGAGNNGGDSFVVARGLSSKVSKLDIYFIGEEEKLSEDSRLNYNICKKLNLNFIKNFEELMELNEKFKYDIIIDGIFGIGLNRNVIGEHYNLISFVNNLKNKFVISLDIPSGVNSNTGEIQKIGINADLTIAYHGGKLGHFLYPGREYRGKLSIVDIGIPNIVESEDDLDDIYEIIKKEDIKFKIRNKNIHKGNAGKVVCIGGKTGFSGAIYMASEAALNSGSGLVYSIIPKGINTILEQKSTETITVPIGDEKREYFRAIDYVETINFINEIKPDVIILGPGIGREEETINYILKLLNEINDINIVLDADGLYAIKDDLAILYGKNIIMTPHMGEFKRIIKSDIKNKLEKAKLFSENYGVITVLKGADTIISNGKKTYINLTGNPGMATAGTGDVLAGIIASFVGQGYNRLEASKISVFLHGYIGDKIAEYESEEGVTANKIIKKIGECIKDIKK</sequence>
<dbReference type="SUPFAM" id="SSF53613">
    <property type="entry name" value="Ribokinase-like"/>
    <property type="match status" value="1"/>
</dbReference>
<dbReference type="GO" id="GO:0052856">
    <property type="term" value="F:NAD(P)HX epimerase activity"/>
    <property type="evidence" value="ECO:0007669"/>
    <property type="project" value="UniProtKB-UniRule"/>
</dbReference>
<dbReference type="NCBIfam" id="TIGR00196">
    <property type="entry name" value="yjeF_cterm"/>
    <property type="match status" value="1"/>
</dbReference>
<feature type="binding site" evidence="17">
    <location>
        <position position="447"/>
    </location>
    <ligand>
        <name>AMP</name>
        <dbReference type="ChEBI" id="CHEBI:456215"/>
    </ligand>
</feature>
<accession>A0AAU9D6J5</accession>
<dbReference type="InterPro" id="IPR000631">
    <property type="entry name" value="CARKD"/>
</dbReference>
<evidence type="ECO:0000256" key="8">
    <source>
        <dbReference type="ARBA" id="ARBA00022857"/>
    </source>
</evidence>
<feature type="binding site" evidence="17">
    <location>
        <position position="448"/>
    </location>
    <ligand>
        <name>(6S)-NADPHX</name>
        <dbReference type="ChEBI" id="CHEBI:64076"/>
    </ligand>
</feature>
<reference evidence="22 23" key="1">
    <citation type="submission" date="2022-11" db="EMBL/GenBank/DDBJ databases">
        <title>Haliovirga abyssi gen. nov., sp. nov., a mesophilic fermentative bacterium isolated from the Iheya North hydrothermal field and the proposal of Haliovirgaceae fam. nov.</title>
        <authorList>
            <person name="Miyazaki U."/>
            <person name="Tame A."/>
            <person name="Miyazaki J."/>
            <person name="Takai K."/>
            <person name="Sawayama S."/>
            <person name="Kitajima M."/>
            <person name="Okamoto A."/>
            <person name="Nakagawa S."/>
        </authorList>
    </citation>
    <scope>NUCLEOTIDE SEQUENCE [LARGE SCALE GENOMIC DNA]</scope>
    <source>
        <strain evidence="22 23">IC12</strain>
    </source>
</reference>
<evidence type="ECO:0000256" key="15">
    <source>
        <dbReference type="ARBA" id="ARBA00048238"/>
    </source>
</evidence>
<keyword evidence="23" id="KW-1185">Reference proteome</keyword>
<comment type="catalytic activity">
    <reaction evidence="16 17 19">
        <text>(6S)-NADPHX + ADP = AMP + phosphate + NADPH + H(+)</text>
        <dbReference type="Rhea" id="RHEA:32235"/>
        <dbReference type="ChEBI" id="CHEBI:15378"/>
        <dbReference type="ChEBI" id="CHEBI:43474"/>
        <dbReference type="ChEBI" id="CHEBI:57783"/>
        <dbReference type="ChEBI" id="CHEBI:64076"/>
        <dbReference type="ChEBI" id="CHEBI:456215"/>
        <dbReference type="ChEBI" id="CHEBI:456216"/>
        <dbReference type="EC" id="4.2.1.136"/>
    </reaction>
</comment>
<dbReference type="Proteomes" id="UP001321582">
    <property type="component" value="Chromosome"/>
</dbReference>
<comment type="function">
    <text evidence="14 19">Bifunctional enzyme that catalyzes the epimerization of the S- and R-forms of NAD(P)HX and the dehydration of the S-form of NAD(P)HX at the expense of ADP, which is converted to AMP. This allows the repair of both epimers of NAD(P)HX, a damaged form of NAD(P)H that is a result of enzymatic or heat-dependent hydration.</text>
</comment>
<comment type="catalytic activity">
    <reaction evidence="15 17 19">
        <text>(6S)-NADHX + ADP = AMP + phosphate + NADH + H(+)</text>
        <dbReference type="Rhea" id="RHEA:32223"/>
        <dbReference type="ChEBI" id="CHEBI:15378"/>
        <dbReference type="ChEBI" id="CHEBI:43474"/>
        <dbReference type="ChEBI" id="CHEBI:57945"/>
        <dbReference type="ChEBI" id="CHEBI:64074"/>
        <dbReference type="ChEBI" id="CHEBI:456215"/>
        <dbReference type="ChEBI" id="CHEBI:456216"/>
        <dbReference type="EC" id="4.2.1.136"/>
    </reaction>
</comment>
<feature type="binding site" evidence="18">
    <location>
        <position position="161"/>
    </location>
    <ligand>
        <name>(6S)-NADPHX</name>
        <dbReference type="ChEBI" id="CHEBI:64076"/>
    </ligand>
</feature>
<dbReference type="InterPro" id="IPR029056">
    <property type="entry name" value="Ribokinase-like"/>
</dbReference>
<evidence type="ECO:0000256" key="13">
    <source>
        <dbReference type="ARBA" id="ARBA00023268"/>
    </source>
</evidence>
<evidence type="ECO:0000256" key="11">
    <source>
        <dbReference type="ARBA" id="ARBA00023235"/>
    </source>
</evidence>
<evidence type="ECO:0000256" key="16">
    <source>
        <dbReference type="ARBA" id="ARBA00049209"/>
    </source>
</evidence>
<dbReference type="HAMAP" id="MF_01966">
    <property type="entry name" value="NADHX_epimerase"/>
    <property type="match status" value="1"/>
</dbReference>
<dbReference type="Gene3D" id="3.40.50.10260">
    <property type="entry name" value="YjeF N-terminal domain"/>
    <property type="match status" value="1"/>
</dbReference>
<dbReference type="Pfam" id="PF03853">
    <property type="entry name" value="YjeF_N"/>
    <property type="match status" value="1"/>
</dbReference>
<feature type="binding site" evidence="18">
    <location>
        <position position="164"/>
    </location>
    <ligand>
        <name>K(+)</name>
        <dbReference type="ChEBI" id="CHEBI:29103"/>
    </ligand>
</feature>
<dbReference type="GO" id="GO:0052855">
    <property type="term" value="F:ADP-dependent NAD(P)H-hydrate dehydratase activity"/>
    <property type="evidence" value="ECO:0007669"/>
    <property type="project" value="UniProtKB-UniRule"/>
</dbReference>
<dbReference type="PANTHER" id="PTHR12592">
    <property type="entry name" value="ATP-DEPENDENT (S)-NAD(P)H-HYDRATE DEHYDRATASE FAMILY MEMBER"/>
    <property type="match status" value="1"/>
</dbReference>
<keyword evidence="11 18" id="KW-0413">Isomerase</keyword>
<comment type="similarity">
    <text evidence="17">Belongs to the NnrD/CARKD family.</text>
</comment>
<evidence type="ECO:0000256" key="17">
    <source>
        <dbReference type="HAMAP-Rule" id="MF_01965"/>
    </source>
</evidence>
<keyword evidence="9 18" id="KW-0630">Potassium</keyword>
<proteinExistence type="inferred from homology"/>
<feature type="binding site" evidence="18">
    <location>
        <position position="127"/>
    </location>
    <ligand>
        <name>K(+)</name>
        <dbReference type="ChEBI" id="CHEBI:29103"/>
    </ligand>
</feature>
<evidence type="ECO:0000256" key="2">
    <source>
        <dbReference type="ARBA" id="ARBA00000909"/>
    </source>
</evidence>
<dbReference type="InterPro" id="IPR004443">
    <property type="entry name" value="YjeF_N_dom"/>
</dbReference>
<evidence type="ECO:0000256" key="4">
    <source>
        <dbReference type="ARBA" id="ARBA00009524"/>
    </source>
</evidence>
<dbReference type="GO" id="GO:0110051">
    <property type="term" value="P:metabolite repair"/>
    <property type="evidence" value="ECO:0007669"/>
    <property type="project" value="TreeGrafter"/>
</dbReference>
<dbReference type="InterPro" id="IPR017953">
    <property type="entry name" value="Carbohydrate_kinase_pred_CS"/>
</dbReference>
<feature type="binding site" evidence="17">
    <location>
        <position position="263"/>
    </location>
    <ligand>
        <name>(6S)-NADPHX</name>
        <dbReference type="ChEBI" id="CHEBI:64076"/>
    </ligand>
</feature>
<protein>
    <recommendedName>
        <fullName evidence="19">Bifunctional NAD(P)H-hydrate repair enzyme</fullName>
    </recommendedName>
    <alternativeName>
        <fullName evidence="19">Nicotinamide nucleotide repair protein</fullName>
    </alternativeName>
    <domain>
        <recommendedName>
            <fullName evidence="19">ADP-dependent (S)-NAD(P)H-hydrate dehydratase</fullName>
            <ecNumber evidence="19">4.2.1.136</ecNumber>
        </recommendedName>
        <alternativeName>
            <fullName evidence="19">ADP-dependent NAD(P)HX dehydratase</fullName>
        </alternativeName>
    </domain>
    <domain>
        <recommendedName>
            <fullName evidence="19">NAD(P)H-hydrate epimerase</fullName>
            <ecNumber evidence="19">5.1.99.6</ecNumber>
        </recommendedName>
    </domain>
</protein>
<feature type="binding site" evidence="17">
    <location>
        <position position="386"/>
    </location>
    <ligand>
        <name>(6S)-NADPHX</name>
        <dbReference type="ChEBI" id="CHEBI:64076"/>
    </ligand>
</feature>
<feature type="binding site" evidence="18">
    <location>
        <position position="59"/>
    </location>
    <ligand>
        <name>K(+)</name>
        <dbReference type="ChEBI" id="CHEBI:29103"/>
    </ligand>
</feature>
<dbReference type="Pfam" id="PF01256">
    <property type="entry name" value="Carb_kinase"/>
    <property type="match status" value="1"/>
</dbReference>
<dbReference type="NCBIfam" id="TIGR00197">
    <property type="entry name" value="yjeF_nterm"/>
    <property type="match status" value="1"/>
</dbReference>
<evidence type="ECO:0000256" key="6">
    <source>
        <dbReference type="ARBA" id="ARBA00022741"/>
    </source>
</evidence>
<evidence type="ECO:0000256" key="5">
    <source>
        <dbReference type="ARBA" id="ARBA00022723"/>
    </source>
</evidence>
<feature type="binding site" evidence="18">
    <location>
        <begin position="131"/>
        <end position="137"/>
    </location>
    <ligand>
        <name>(6S)-NADPHX</name>
        <dbReference type="ChEBI" id="CHEBI:64076"/>
    </ligand>
</feature>
<comment type="subunit">
    <text evidence="17">Homotetramer.</text>
</comment>